<keyword evidence="2 4" id="KW-0472">Membrane</keyword>
<comment type="subcellular location">
    <subcellularLocation>
        <location evidence="1">Cell outer membrane</location>
    </subcellularLocation>
</comment>
<evidence type="ECO:0000313" key="9">
    <source>
        <dbReference type="EMBL" id="QDG49573.1"/>
    </source>
</evidence>
<feature type="chain" id="PRO_5030106087" evidence="7">
    <location>
        <begin position="25"/>
        <end position="417"/>
    </location>
</feature>
<dbReference type="InterPro" id="IPR036737">
    <property type="entry name" value="OmpA-like_sf"/>
</dbReference>
<evidence type="ECO:0000313" key="10">
    <source>
        <dbReference type="Proteomes" id="UP000315995"/>
    </source>
</evidence>
<keyword evidence="5" id="KW-0175">Coiled coil</keyword>
<dbReference type="Gene3D" id="3.30.1330.60">
    <property type="entry name" value="OmpA-like domain"/>
    <property type="match status" value="1"/>
</dbReference>
<dbReference type="Pfam" id="PF00691">
    <property type="entry name" value="OmpA"/>
    <property type="match status" value="1"/>
</dbReference>
<name>A0A4Y6PMZ0_PERCE</name>
<dbReference type="InterPro" id="IPR006664">
    <property type="entry name" value="OMP_bac"/>
</dbReference>
<gene>
    <name evidence="9" type="ORF">FIV42_02105</name>
</gene>
<keyword evidence="7" id="KW-0732">Signal</keyword>
<dbReference type="EMBL" id="CP041186">
    <property type="protein sequence ID" value="QDG49573.1"/>
    <property type="molecule type" value="Genomic_DNA"/>
</dbReference>
<dbReference type="Proteomes" id="UP000315995">
    <property type="component" value="Chromosome"/>
</dbReference>
<dbReference type="AlphaFoldDB" id="A0A4Y6PMZ0"/>
<dbReference type="InterPro" id="IPR050330">
    <property type="entry name" value="Bact_OuterMem_StrucFunc"/>
</dbReference>
<reference evidence="9 10" key="1">
    <citation type="submission" date="2019-06" db="EMBL/GenBank/DDBJ databases">
        <title>Persicimonas caeni gen. nov., sp. nov., a predatory bacterium isolated from solar saltern.</title>
        <authorList>
            <person name="Wang S."/>
        </authorList>
    </citation>
    <scope>NUCLEOTIDE SEQUENCE [LARGE SCALE GENOMIC DNA]</scope>
    <source>
        <strain evidence="9 10">YN101</strain>
    </source>
</reference>
<feature type="compositionally biased region" description="Low complexity" evidence="6">
    <location>
        <begin position="347"/>
        <end position="376"/>
    </location>
</feature>
<evidence type="ECO:0000256" key="7">
    <source>
        <dbReference type="SAM" id="SignalP"/>
    </source>
</evidence>
<accession>A0A5B8XZE6</accession>
<dbReference type="PANTHER" id="PTHR30329">
    <property type="entry name" value="STATOR ELEMENT OF FLAGELLAR MOTOR COMPLEX"/>
    <property type="match status" value="1"/>
</dbReference>
<evidence type="ECO:0000256" key="4">
    <source>
        <dbReference type="PROSITE-ProRule" id="PRU00473"/>
    </source>
</evidence>
<dbReference type="PANTHER" id="PTHR30329:SF21">
    <property type="entry name" value="LIPOPROTEIN YIAD-RELATED"/>
    <property type="match status" value="1"/>
</dbReference>
<dbReference type="PROSITE" id="PS51123">
    <property type="entry name" value="OMPA_2"/>
    <property type="match status" value="1"/>
</dbReference>
<feature type="compositionally biased region" description="Acidic residues" evidence="6">
    <location>
        <begin position="389"/>
        <end position="417"/>
    </location>
</feature>
<evidence type="ECO:0000256" key="6">
    <source>
        <dbReference type="SAM" id="MobiDB-lite"/>
    </source>
</evidence>
<feature type="region of interest" description="Disordered" evidence="6">
    <location>
        <begin position="326"/>
        <end position="417"/>
    </location>
</feature>
<dbReference type="PROSITE" id="PS51257">
    <property type="entry name" value="PROKAR_LIPOPROTEIN"/>
    <property type="match status" value="1"/>
</dbReference>
<feature type="coiled-coil region" evidence="5">
    <location>
        <begin position="113"/>
        <end position="206"/>
    </location>
</feature>
<keyword evidence="10" id="KW-1185">Reference proteome</keyword>
<sequence length="417" mass="47911">MRLLHRFKFAGLVAALSLMLGACATTSPPEQLVEARASYQKAQQSNAAKYAPTELAQAKKALLTAEKQFQETGDEEITRTLAYIAKRRSQEAMAQGKVNFLVTTRQAKQSELLARTESMREQYQRQLIRQRQMAQMNEQQLEQKRQELEQAREELEDQGMTAEQLRQREREYAAAISKLEVEIERRKKAEQQLQTAMNKLEDIAEVRQEDGRGQVITLDNSVLFEVGQSELLPNARQRLKQVADVLQMQEDRKIVIEGHTDAQGSDQLNQRLSRERAQSVKDFLVSRGVDASRVQTVGYGEDRPIATNRTVEGRAMNRRVEIVLPTAEAVGGGPDQQKQQQQREQDEQMQQQEDMEMQQQEQEGIEMQQDQEGMEMQQEDMEMQQQEQEGIEMQEEEGQAPEQDTEADEFEVDDFGE</sequence>
<proteinExistence type="predicted"/>
<feature type="domain" description="OmpA-like" evidence="8">
    <location>
        <begin position="211"/>
        <end position="328"/>
    </location>
</feature>
<evidence type="ECO:0000256" key="1">
    <source>
        <dbReference type="ARBA" id="ARBA00004442"/>
    </source>
</evidence>
<evidence type="ECO:0000259" key="8">
    <source>
        <dbReference type="PROSITE" id="PS51123"/>
    </source>
</evidence>
<organism evidence="9 10">
    <name type="scientific">Persicimonas caeni</name>
    <dbReference type="NCBI Taxonomy" id="2292766"/>
    <lineage>
        <taxon>Bacteria</taxon>
        <taxon>Deltaproteobacteria</taxon>
        <taxon>Bradymonadales</taxon>
        <taxon>Bradymonadaceae</taxon>
        <taxon>Persicimonas</taxon>
    </lineage>
</organism>
<dbReference type="CDD" id="cd07185">
    <property type="entry name" value="OmpA_C-like"/>
    <property type="match status" value="1"/>
</dbReference>
<dbReference type="GO" id="GO:0009279">
    <property type="term" value="C:cell outer membrane"/>
    <property type="evidence" value="ECO:0007669"/>
    <property type="project" value="UniProtKB-SubCell"/>
</dbReference>
<dbReference type="InterPro" id="IPR006665">
    <property type="entry name" value="OmpA-like"/>
</dbReference>
<evidence type="ECO:0000256" key="2">
    <source>
        <dbReference type="ARBA" id="ARBA00023136"/>
    </source>
</evidence>
<accession>A0A4Y6PMZ0</accession>
<dbReference type="SUPFAM" id="SSF103088">
    <property type="entry name" value="OmpA-like"/>
    <property type="match status" value="1"/>
</dbReference>
<dbReference type="InterPro" id="IPR025511">
    <property type="entry name" value="DUF4398"/>
</dbReference>
<feature type="signal peptide" evidence="7">
    <location>
        <begin position="1"/>
        <end position="24"/>
    </location>
</feature>
<dbReference type="OrthoDB" id="5512550at2"/>
<dbReference type="PRINTS" id="PR01021">
    <property type="entry name" value="OMPADOMAIN"/>
</dbReference>
<dbReference type="Pfam" id="PF14346">
    <property type="entry name" value="DUF4398"/>
    <property type="match status" value="1"/>
</dbReference>
<protein>
    <submittedName>
        <fullName evidence="9">DUF4398 domain-containing protein</fullName>
    </submittedName>
</protein>
<dbReference type="RefSeq" id="WP_141196070.1">
    <property type="nucleotide sequence ID" value="NZ_CP041186.1"/>
</dbReference>
<evidence type="ECO:0000256" key="3">
    <source>
        <dbReference type="ARBA" id="ARBA00023237"/>
    </source>
</evidence>
<evidence type="ECO:0000256" key="5">
    <source>
        <dbReference type="SAM" id="Coils"/>
    </source>
</evidence>
<keyword evidence="3" id="KW-0998">Cell outer membrane</keyword>